<dbReference type="AlphaFoldDB" id="A0A8H5ZJA0"/>
<feature type="compositionally biased region" description="Basic and acidic residues" evidence="1">
    <location>
        <begin position="1"/>
        <end position="10"/>
    </location>
</feature>
<name>A0A8H5ZJA0_COCSA</name>
<protein>
    <submittedName>
        <fullName evidence="2">Uncharacterized protein</fullName>
    </submittedName>
</protein>
<feature type="non-terminal residue" evidence="2">
    <location>
        <position position="140"/>
    </location>
</feature>
<sequence>MFRLGHDHQLSPDPANIQSQTATPRGVGCSPGYNYLCNNAEPRNVELMQPMTERHAWSRRRLKFMQCRQDRLQNPARRCVRRLCTPVDNVEHCQLKYYLCPDVGDQRSMMGKPGESASDVYKSQSLGIHPCVAELLRHGY</sequence>
<gene>
    <name evidence="2" type="ORF">GGP41_002507</name>
</gene>
<dbReference type="Proteomes" id="UP000624244">
    <property type="component" value="Unassembled WGS sequence"/>
</dbReference>
<reference evidence="2" key="1">
    <citation type="submission" date="2019-11" db="EMBL/GenBank/DDBJ databases">
        <title>Bipolaris sorokiniana Genome sequencing.</title>
        <authorList>
            <person name="Wang H."/>
        </authorList>
    </citation>
    <scope>NUCLEOTIDE SEQUENCE</scope>
</reference>
<proteinExistence type="predicted"/>
<feature type="region of interest" description="Disordered" evidence="1">
    <location>
        <begin position="1"/>
        <end position="23"/>
    </location>
</feature>
<accession>A0A8H5ZJA0</accession>
<evidence type="ECO:0000313" key="3">
    <source>
        <dbReference type="Proteomes" id="UP000624244"/>
    </source>
</evidence>
<evidence type="ECO:0000313" key="2">
    <source>
        <dbReference type="EMBL" id="KAF5850302.1"/>
    </source>
</evidence>
<evidence type="ECO:0000256" key="1">
    <source>
        <dbReference type="SAM" id="MobiDB-lite"/>
    </source>
</evidence>
<dbReference type="EMBL" id="WNKQ01000007">
    <property type="protein sequence ID" value="KAF5850302.1"/>
    <property type="molecule type" value="Genomic_DNA"/>
</dbReference>
<organism evidence="2 3">
    <name type="scientific">Cochliobolus sativus</name>
    <name type="common">Common root rot and spot blotch fungus</name>
    <name type="synonym">Bipolaris sorokiniana</name>
    <dbReference type="NCBI Taxonomy" id="45130"/>
    <lineage>
        <taxon>Eukaryota</taxon>
        <taxon>Fungi</taxon>
        <taxon>Dikarya</taxon>
        <taxon>Ascomycota</taxon>
        <taxon>Pezizomycotina</taxon>
        <taxon>Dothideomycetes</taxon>
        <taxon>Pleosporomycetidae</taxon>
        <taxon>Pleosporales</taxon>
        <taxon>Pleosporineae</taxon>
        <taxon>Pleosporaceae</taxon>
        <taxon>Bipolaris</taxon>
    </lineage>
</organism>
<comment type="caution">
    <text evidence="2">The sequence shown here is derived from an EMBL/GenBank/DDBJ whole genome shotgun (WGS) entry which is preliminary data.</text>
</comment>